<organism evidence="1 2">
    <name type="scientific">Persicitalea jodogahamensis</name>
    <dbReference type="NCBI Taxonomy" id="402147"/>
    <lineage>
        <taxon>Bacteria</taxon>
        <taxon>Pseudomonadati</taxon>
        <taxon>Bacteroidota</taxon>
        <taxon>Cytophagia</taxon>
        <taxon>Cytophagales</taxon>
        <taxon>Spirosomataceae</taxon>
        <taxon>Persicitalea</taxon>
    </lineage>
</organism>
<evidence type="ECO:0000313" key="1">
    <source>
        <dbReference type="EMBL" id="GHB75537.1"/>
    </source>
</evidence>
<name>A0A8J3DA90_9BACT</name>
<sequence length="123" mass="14004">MKPQLVGIRNLNAITFGLTQVKVQGDSLIYTETINFGKERKYSFSRDGKPYESGLAHTDNDKSHASYEMAVSLGKDMTLQPFELMEGRLFLYQHGAQGSFTANGNTFEHKRQQLQFGWKIRPL</sequence>
<dbReference type="AlphaFoldDB" id="A0A8J3DA90"/>
<evidence type="ECO:0000313" key="2">
    <source>
        <dbReference type="Proteomes" id="UP000598271"/>
    </source>
</evidence>
<dbReference type="EMBL" id="BMXF01000003">
    <property type="protein sequence ID" value="GHB75537.1"/>
    <property type="molecule type" value="Genomic_DNA"/>
</dbReference>
<gene>
    <name evidence="1" type="ORF">GCM10007390_31610</name>
</gene>
<proteinExistence type="predicted"/>
<dbReference type="Proteomes" id="UP000598271">
    <property type="component" value="Unassembled WGS sequence"/>
</dbReference>
<reference evidence="1 2" key="1">
    <citation type="journal article" date="2014" name="Int. J. Syst. Evol. Microbiol.">
        <title>Complete genome sequence of Corynebacterium casei LMG S-19264T (=DSM 44701T), isolated from a smear-ripened cheese.</title>
        <authorList>
            <consortium name="US DOE Joint Genome Institute (JGI-PGF)"/>
            <person name="Walter F."/>
            <person name="Albersmeier A."/>
            <person name="Kalinowski J."/>
            <person name="Ruckert C."/>
        </authorList>
    </citation>
    <scope>NUCLEOTIDE SEQUENCE [LARGE SCALE GENOMIC DNA]</scope>
    <source>
        <strain evidence="1 2">KCTC 12866</strain>
    </source>
</reference>
<protein>
    <submittedName>
        <fullName evidence="1">Uncharacterized protein</fullName>
    </submittedName>
</protein>
<dbReference type="RefSeq" id="WP_189565494.1">
    <property type="nucleotide sequence ID" value="NZ_BMXF01000003.1"/>
</dbReference>
<comment type="caution">
    <text evidence="1">The sequence shown here is derived from an EMBL/GenBank/DDBJ whole genome shotgun (WGS) entry which is preliminary data.</text>
</comment>
<accession>A0A8J3DA90</accession>
<keyword evidence="2" id="KW-1185">Reference proteome</keyword>